<accession>B8MIF5</accession>
<dbReference type="InParanoid" id="B8MIF5"/>
<dbReference type="Pfam" id="PF11951">
    <property type="entry name" value="Fungal_trans_2"/>
    <property type="match status" value="1"/>
</dbReference>
<name>B8MIF5_TALSN</name>
<dbReference type="VEuPathDB" id="FungiDB:TSTA_041170"/>
<evidence type="ECO:0000256" key="1">
    <source>
        <dbReference type="ARBA" id="ARBA00022723"/>
    </source>
</evidence>
<keyword evidence="8" id="KW-1185">Reference proteome</keyword>
<proteinExistence type="predicted"/>
<dbReference type="OrthoDB" id="2593732at2759"/>
<dbReference type="Proteomes" id="UP000001745">
    <property type="component" value="Unassembled WGS sequence"/>
</dbReference>
<evidence type="ECO:0000256" key="4">
    <source>
        <dbReference type="ARBA" id="ARBA00023125"/>
    </source>
</evidence>
<dbReference type="STRING" id="441959.B8MIF5"/>
<dbReference type="OMA" id="TYAYPEF"/>
<dbReference type="HOGENOM" id="CLU_011409_6_3_1"/>
<dbReference type="EMBL" id="EQ962657">
    <property type="protein sequence ID" value="EED14639.1"/>
    <property type="molecule type" value="Genomic_DNA"/>
</dbReference>
<dbReference type="InterPro" id="IPR052360">
    <property type="entry name" value="Transcr_Regulatory_Proteins"/>
</dbReference>
<evidence type="ECO:0000256" key="6">
    <source>
        <dbReference type="ARBA" id="ARBA00023242"/>
    </source>
</evidence>
<dbReference type="PANTHER" id="PTHR36206:SF12">
    <property type="entry name" value="ASPERCRYPTIN BIOSYNTHESIS CLUSTER-SPECIFIC TRANSCRIPTION REGULATOR ATNN-RELATED"/>
    <property type="match status" value="1"/>
</dbReference>
<keyword evidence="4" id="KW-0238">DNA-binding</keyword>
<dbReference type="GO" id="GO:0003677">
    <property type="term" value="F:DNA binding"/>
    <property type="evidence" value="ECO:0007669"/>
    <property type="project" value="UniProtKB-KW"/>
</dbReference>
<gene>
    <name evidence="7" type="ORF">TSTA_041170</name>
</gene>
<evidence type="ECO:0000313" key="8">
    <source>
        <dbReference type="Proteomes" id="UP000001745"/>
    </source>
</evidence>
<dbReference type="PANTHER" id="PTHR36206">
    <property type="entry name" value="ASPERCRYPTIN BIOSYNTHESIS CLUSTER-SPECIFIC TRANSCRIPTION REGULATOR ATNN-RELATED"/>
    <property type="match status" value="1"/>
</dbReference>
<evidence type="ECO:0000313" key="7">
    <source>
        <dbReference type="EMBL" id="EED14639.1"/>
    </source>
</evidence>
<dbReference type="PhylomeDB" id="B8MIF5"/>
<keyword evidence="2" id="KW-0862">Zinc</keyword>
<evidence type="ECO:0000256" key="3">
    <source>
        <dbReference type="ARBA" id="ARBA00023015"/>
    </source>
</evidence>
<keyword evidence="6" id="KW-0539">Nucleus</keyword>
<dbReference type="eggNOG" id="ENOG502SM93">
    <property type="taxonomic scope" value="Eukaryota"/>
</dbReference>
<organism evidence="7 8">
    <name type="scientific">Talaromyces stipitatus (strain ATCC 10500 / CBS 375.48 / QM 6759 / NRRL 1006)</name>
    <name type="common">Penicillium stipitatum</name>
    <dbReference type="NCBI Taxonomy" id="441959"/>
    <lineage>
        <taxon>Eukaryota</taxon>
        <taxon>Fungi</taxon>
        <taxon>Dikarya</taxon>
        <taxon>Ascomycota</taxon>
        <taxon>Pezizomycotina</taxon>
        <taxon>Eurotiomycetes</taxon>
        <taxon>Eurotiomycetidae</taxon>
        <taxon>Eurotiales</taxon>
        <taxon>Trichocomaceae</taxon>
        <taxon>Talaromyces</taxon>
        <taxon>Talaromyces sect. Talaromyces</taxon>
    </lineage>
</organism>
<dbReference type="GeneID" id="8109702"/>
<sequence length="554" mass="62888">MQDPLDKFETYRYRKSKSGCLTCKPICLRCSSTGRKCDGYRPRKDYAVLVPAFSPPKAPYAENDRETRCFQFFYERTVPALAGYCGSEFWSRLVLQASQHEKAIWHALIALGSLHEDFENNDHFFELDLFLQQQNDFAICEYLAAIRALLGPSTSSSENVTVDVCLISCILFTCFEIISGHYGSAINHIQSGVKILKEVYHDPSSGTFRHPHLRPSTVSSLEMESLRKMFFRLQGQALTLTRADTYHLTQEELAIPDTSLFWHDIPDIFLSIAEARDSFELLNQRCVNHYRIVMQSVSDTMAPEMSKYLLQQYGTCLDKWCTALARFAERRSDSLTSKERIGLKLLNIHKHNLLMYYEYVTVCEMGRYSDAIPPFSWDKFNSQFAEIVSLAASIVTSSVTDAHAESSVKPAFSLDNGVIAPLYEVATLCRDPITRRKAVEVLRSAPRQEGVFNSYLSAMVAEKIIEIEEAAALDCVTDYSSDFPLESVLSGQNLAQHVNQVRDSSEIPDAVRLSYAHPKFDVVKKKVFLTIGQAAKMHMDIPWSDMNYLVDSER</sequence>
<dbReference type="RefSeq" id="XP_002484592.1">
    <property type="nucleotide sequence ID" value="XM_002484547.1"/>
</dbReference>
<dbReference type="InterPro" id="IPR021858">
    <property type="entry name" value="Fun_TF"/>
</dbReference>
<keyword evidence="1" id="KW-0479">Metal-binding</keyword>
<evidence type="ECO:0000256" key="5">
    <source>
        <dbReference type="ARBA" id="ARBA00023163"/>
    </source>
</evidence>
<evidence type="ECO:0000256" key="2">
    <source>
        <dbReference type="ARBA" id="ARBA00022833"/>
    </source>
</evidence>
<keyword evidence="3" id="KW-0805">Transcription regulation</keyword>
<keyword evidence="5" id="KW-0804">Transcription</keyword>
<evidence type="ECO:0008006" key="9">
    <source>
        <dbReference type="Google" id="ProtNLM"/>
    </source>
</evidence>
<reference evidence="8" key="1">
    <citation type="journal article" date="2015" name="Genome Announc.">
        <title>Genome sequence of the AIDS-associated pathogen Penicillium marneffei (ATCC18224) and its near taxonomic relative Talaromyces stipitatus (ATCC10500).</title>
        <authorList>
            <person name="Nierman W.C."/>
            <person name="Fedorova-Abrams N.D."/>
            <person name="Andrianopoulos A."/>
        </authorList>
    </citation>
    <scope>NUCLEOTIDE SEQUENCE [LARGE SCALE GENOMIC DNA]</scope>
    <source>
        <strain evidence="8">ATCC 10500 / CBS 375.48 / QM 6759 / NRRL 1006</strain>
    </source>
</reference>
<dbReference type="AlphaFoldDB" id="B8MIF5"/>
<dbReference type="GO" id="GO:0046872">
    <property type="term" value="F:metal ion binding"/>
    <property type="evidence" value="ECO:0007669"/>
    <property type="project" value="UniProtKB-KW"/>
</dbReference>
<protein>
    <recommendedName>
        <fullName evidence="9">Zn(2)-C6 fungal-type domain-containing protein</fullName>
    </recommendedName>
</protein>